<dbReference type="SUPFAM" id="SSF159245">
    <property type="entry name" value="AttH-like"/>
    <property type="match status" value="1"/>
</dbReference>
<evidence type="ECO:0000313" key="1">
    <source>
        <dbReference type="EMBL" id="MCQ1948346.1"/>
    </source>
</evidence>
<keyword evidence="2" id="KW-1185">Reference proteome</keyword>
<dbReference type="PANTHER" id="PTHR35868:SF3">
    <property type="entry name" value="DUF2804 DOMAIN-CONTAINING PROTEIN"/>
    <property type="match status" value="1"/>
</dbReference>
<dbReference type="InterPro" id="IPR021243">
    <property type="entry name" value="DUF2804"/>
</dbReference>
<organism evidence="1 2">
    <name type="scientific">Arthrobacter jinronghuae</name>
    <dbReference type="NCBI Taxonomy" id="2964609"/>
    <lineage>
        <taxon>Bacteria</taxon>
        <taxon>Bacillati</taxon>
        <taxon>Actinomycetota</taxon>
        <taxon>Actinomycetes</taxon>
        <taxon>Micrococcales</taxon>
        <taxon>Micrococcaceae</taxon>
        <taxon>Arthrobacter</taxon>
    </lineage>
</organism>
<dbReference type="RefSeq" id="WP_255864389.1">
    <property type="nucleotide sequence ID" value="NZ_CP104263.1"/>
</dbReference>
<comment type="caution">
    <text evidence="1">The sequence shown here is derived from an EMBL/GenBank/DDBJ whole genome shotgun (WGS) entry which is preliminary data.</text>
</comment>
<evidence type="ECO:0000313" key="2">
    <source>
        <dbReference type="Proteomes" id="UP001206924"/>
    </source>
</evidence>
<dbReference type="Proteomes" id="UP001206924">
    <property type="component" value="Unassembled WGS sequence"/>
</dbReference>
<dbReference type="EMBL" id="JANFLP010000001">
    <property type="protein sequence ID" value="MCQ1948346.1"/>
    <property type="molecule type" value="Genomic_DNA"/>
</dbReference>
<gene>
    <name evidence="1" type="ORF">NNX28_00180</name>
</gene>
<proteinExistence type="predicted"/>
<dbReference type="Pfam" id="PF10974">
    <property type="entry name" value="DUF2804"/>
    <property type="match status" value="1"/>
</dbReference>
<name>A0ABT1NKV1_9MICC</name>
<protein>
    <submittedName>
        <fullName evidence="1">DUF2804 domain-containing protein</fullName>
    </submittedName>
</protein>
<sequence>MDEITAPVDLGSAAGVLNPAAVGFARSALHRPVVPSGAKGGWRTKRWEYWGILTPELAVGLTIAHLDYASTLQLYVFERGTGKETSLDPLKILPSYADVSLPDTLPPLTAFGAFGGAGLRFHDADGGTRLQASSSRISADLFAEADGDVLGVVVPWSASRYQYTLKDVARRVSGTVTVDGRTYPVGGADSFAVLDRGRGRWPYSQRWNWGVGSGTVDGTRLGLQIGGKWTAGTPATENALIVDGRLHHYDGELEFAYDLADPASAWRVHGPWIDATLTPFHRRTAVTNAVVISARTWQAFGTWTGTARTPDGTEYSLDGLGGWIEEARNRW</sequence>
<reference evidence="1 2" key="1">
    <citation type="submission" date="2022-07" db="EMBL/GenBank/DDBJ databases">
        <title>Novel species in genus Arthrobacter.</title>
        <authorList>
            <person name="Liu Y."/>
        </authorList>
    </citation>
    <scope>NUCLEOTIDE SEQUENCE [LARGE SCALE GENOMIC DNA]</scope>
    <source>
        <strain evidence="2">zg-Y859</strain>
    </source>
</reference>
<accession>A0ABT1NKV1</accession>
<dbReference type="PANTHER" id="PTHR35868">
    <property type="entry name" value="DUF2804 DOMAIN-CONTAINING PROTEIN-RELATED"/>
    <property type="match status" value="1"/>
</dbReference>